<dbReference type="PROSITE" id="PS51029">
    <property type="entry name" value="MADF"/>
    <property type="match status" value="1"/>
</dbReference>
<keyword evidence="2" id="KW-1185">Reference proteome</keyword>
<proteinExistence type="predicted"/>
<dbReference type="PANTHER" id="PTHR21505:SF12">
    <property type="entry name" value="MADF DOMAIN-CONTAINING PROTEIN-RELATED"/>
    <property type="match status" value="1"/>
</dbReference>
<dbReference type="PANTHER" id="PTHR21505">
    <property type="entry name" value="MADF DOMAIN-CONTAINING PROTEIN-RELATED"/>
    <property type="match status" value="1"/>
</dbReference>
<dbReference type="Pfam" id="PF10545">
    <property type="entry name" value="MADF_DNA_bdg"/>
    <property type="match status" value="1"/>
</dbReference>
<organism evidence="1 2">
    <name type="scientific">Owenia fusiformis</name>
    <name type="common">Polychaete worm</name>
    <dbReference type="NCBI Taxonomy" id="6347"/>
    <lineage>
        <taxon>Eukaryota</taxon>
        <taxon>Metazoa</taxon>
        <taxon>Spiralia</taxon>
        <taxon>Lophotrochozoa</taxon>
        <taxon>Annelida</taxon>
        <taxon>Polychaeta</taxon>
        <taxon>Sedentaria</taxon>
        <taxon>Canalipalpata</taxon>
        <taxon>Sabellida</taxon>
        <taxon>Oweniida</taxon>
        <taxon>Oweniidae</taxon>
        <taxon>Owenia</taxon>
    </lineage>
</organism>
<name>A0A8J1UJ92_OWEFU</name>
<feature type="non-terminal residue" evidence="1">
    <location>
        <position position="251"/>
    </location>
</feature>
<reference evidence="1" key="1">
    <citation type="submission" date="2022-03" db="EMBL/GenBank/DDBJ databases">
        <authorList>
            <person name="Martin C."/>
        </authorList>
    </citation>
    <scope>NUCLEOTIDE SEQUENCE</scope>
</reference>
<evidence type="ECO:0000313" key="2">
    <source>
        <dbReference type="Proteomes" id="UP000749559"/>
    </source>
</evidence>
<comment type="caution">
    <text evidence="1">The sequence shown here is derived from an EMBL/GenBank/DDBJ whole genome shotgun (WGS) entry which is preliminary data.</text>
</comment>
<dbReference type="SMART" id="SM00595">
    <property type="entry name" value="MADF"/>
    <property type="match status" value="1"/>
</dbReference>
<protein>
    <submittedName>
        <fullName evidence="1">Uncharacterized protein</fullName>
    </submittedName>
</protein>
<dbReference type="AlphaFoldDB" id="A0A8J1UJ92"/>
<dbReference type="EMBL" id="CAIIXF020000081">
    <property type="protein sequence ID" value="CAH1802779.1"/>
    <property type="molecule type" value="Genomic_DNA"/>
</dbReference>
<accession>A0A8J1UJ92</accession>
<gene>
    <name evidence="1" type="ORF">OFUS_LOCUS26426</name>
</gene>
<evidence type="ECO:0000313" key="1">
    <source>
        <dbReference type="EMBL" id="CAH1802779.1"/>
    </source>
</evidence>
<dbReference type="OrthoDB" id="6120674at2759"/>
<dbReference type="Proteomes" id="UP000749559">
    <property type="component" value="Unassembled WGS sequence"/>
</dbReference>
<dbReference type="InterPro" id="IPR006578">
    <property type="entry name" value="MADF-dom"/>
</dbReference>
<sequence length="251" mass="28456">KLPKLTYSQKKELIEYYKMSPSLWDVKASSYHDRDARDAALSSIMASIKDENGKSVTIDAIKHTWNNLKRQYRKEKEKVGKSYKSGSGTADIYKPTWTFYESLSFLKDQGVMRQSKSNISLDESFTGESFASGSDIDELENETADEVAPAVQVPSKRKRKTTSESNETFLKDCKEAIDKLCAPEKQDTNDSFGKYVAAELRLMPNNESNRVKNEIQNSIFQAQCRLSCPVPVQQTTFEQQGLTLATLQPYQ</sequence>